<reference evidence="4 5" key="1">
    <citation type="submission" date="2015-05" db="EMBL/GenBank/DDBJ databases">
        <authorList>
            <person name="Wang D.B."/>
            <person name="Wang M."/>
        </authorList>
    </citation>
    <scope>NUCLEOTIDE SEQUENCE [LARGE SCALE GENOMIC DNA]</scope>
    <source>
        <strain evidence="4">VL1</strain>
    </source>
</reference>
<dbReference type="SUPFAM" id="SSF54928">
    <property type="entry name" value="RNA-binding domain, RBD"/>
    <property type="match status" value="1"/>
</dbReference>
<gene>
    <name evidence="4" type="ORF">BN1708_017385</name>
</gene>
<organism evidence="4 5">
    <name type="scientific">Verticillium longisporum</name>
    <name type="common">Verticillium dahliae var. longisporum</name>
    <dbReference type="NCBI Taxonomy" id="100787"/>
    <lineage>
        <taxon>Eukaryota</taxon>
        <taxon>Fungi</taxon>
        <taxon>Dikarya</taxon>
        <taxon>Ascomycota</taxon>
        <taxon>Pezizomycotina</taxon>
        <taxon>Sordariomycetes</taxon>
        <taxon>Hypocreomycetidae</taxon>
        <taxon>Glomerellales</taxon>
        <taxon>Plectosphaerellaceae</taxon>
        <taxon>Verticillium</taxon>
    </lineage>
</organism>
<keyword evidence="1" id="KW-0694">RNA-binding</keyword>
<feature type="compositionally biased region" description="Gly residues" evidence="2">
    <location>
        <begin position="354"/>
        <end position="387"/>
    </location>
</feature>
<dbReference type="PROSITE" id="PS50102">
    <property type="entry name" value="RRM"/>
    <property type="match status" value="1"/>
</dbReference>
<sequence>MESSSKSSPTHASWTQAHGAWATKSWPASYQSFRNFQEETLQVCKDLWARFDVPKMITGIIVMAAGVIMLLVDDTWVSLFPDYFEPNISRAYDSFNVWDLHTVDTGVIDHLAPLLQPENKGKWDVLIGHLLGVDHAGHRYGPDHPAMKAKLEQMDAWLRDLSTQIDDDTVLIVMGDHGMDEKGDHGGESDDEVEAALWMYSKRPFFGRTDPNHVQPPATGKERPPSAAVQQPTESKEASQAATEWQSVSDSKRQNRPQSISGPPTENKDTLGYVKYVTDKVKTEDLRAALAAHGELTYFDVNRQKNCAFVEFATAAGYQAAAAANPHTVNGETIHVEARRPKAGAYGGSNYASGRGGAPSRGRGGFEGQRQGSQGGGRGNFTGGQGR</sequence>
<dbReference type="InterPro" id="IPR017850">
    <property type="entry name" value="Alkaline_phosphatase_core_sf"/>
</dbReference>
<keyword evidence="5" id="KW-1185">Reference proteome</keyword>
<name>A0A0G4KZZ3_VERLO</name>
<evidence type="ECO:0000313" key="5">
    <source>
        <dbReference type="Proteomes" id="UP000044602"/>
    </source>
</evidence>
<dbReference type="PANTHER" id="PTHR23071:SF1">
    <property type="entry name" value="GPI ETHANOLAMINE PHOSPHATE TRANSFERASE 3"/>
    <property type="match status" value="1"/>
</dbReference>
<dbReference type="PANTHER" id="PTHR23071">
    <property type="entry name" value="PHOSPHATIDYLINOSITOL GLYCAN"/>
    <property type="match status" value="1"/>
</dbReference>
<dbReference type="InterPro" id="IPR012677">
    <property type="entry name" value="Nucleotide-bd_a/b_plait_sf"/>
</dbReference>
<dbReference type="GO" id="GO:0005789">
    <property type="term" value="C:endoplasmic reticulum membrane"/>
    <property type="evidence" value="ECO:0007669"/>
    <property type="project" value="TreeGrafter"/>
</dbReference>
<protein>
    <recommendedName>
        <fullName evidence="3">RRM domain-containing protein</fullName>
    </recommendedName>
</protein>
<dbReference type="GO" id="GO:0051377">
    <property type="term" value="F:mannose-ethanolamine phosphotransferase activity"/>
    <property type="evidence" value="ECO:0007669"/>
    <property type="project" value="TreeGrafter"/>
</dbReference>
<dbReference type="InterPro" id="IPR035979">
    <property type="entry name" value="RBD_domain_sf"/>
</dbReference>
<dbReference type="InterPro" id="IPR002591">
    <property type="entry name" value="Phosphodiest/P_Trfase"/>
</dbReference>
<feature type="non-terminal residue" evidence="4">
    <location>
        <position position="387"/>
    </location>
</feature>
<feature type="region of interest" description="Disordered" evidence="2">
    <location>
        <begin position="344"/>
        <end position="387"/>
    </location>
</feature>
<dbReference type="STRING" id="100787.A0A0G4KZZ3"/>
<dbReference type="Gene3D" id="3.30.70.330">
    <property type="match status" value="1"/>
</dbReference>
<evidence type="ECO:0000313" key="4">
    <source>
        <dbReference type="EMBL" id="CRK15373.1"/>
    </source>
</evidence>
<dbReference type="SMART" id="SM00360">
    <property type="entry name" value="RRM"/>
    <property type="match status" value="1"/>
</dbReference>
<dbReference type="Pfam" id="PF00076">
    <property type="entry name" value="RRM_1"/>
    <property type="match status" value="1"/>
</dbReference>
<proteinExistence type="predicted"/>
<dbReference type="InterPro" id="IPR000504">
    <property type="entry name" value="RRM_dom"/>
</dbReference>
<feature type="domain" description="RRM" evidence="3">
    <location>
        <begin position="270"/>
        <end position="341"/>
    </location>
</feature>
<feature type="compositionally biased region" description="Polar residues" evidence="2">
    <location>
        <begin position="228"/>
        <end position="249"/>
    </location>
</feature>
<dbReference type="Proteomes" id="UP000044602">
    <property type="component" value="Unassembled WGS sequence"/>
</dbReference>
<accession>A0A0G4KZZ3</accession>
<dbReference type="AlphaFoldDB" id="A0A0G4KZZ3"/>
<dbReference type="GO" id="GO:0006506">
    <property type="term" value="P:GPI anchor biosynthetic process"/>
    <property type="evidence" value="ECO:0007669"/>
    <property type="project" value="InterPro"/>
</dbReference>
<dbReference type="EMBL" id="CVQH01006535">
    <property type="protein sequence ID" value="CRK15373.1"/>
    <property type="molecule type" value="Genomic_DNA"/>
</dbReference>
<feature type="region of interest" description="Disordered" evidence="2">
    <location>
        <begin position="207"/>
        <end position="271"/>
    </location>
</feature>
<dbReference type="Gene3D" id="3.40.720.10">
    <property type="entry name" value="Alkaline Phosphatase, subunit A"/>
    <property type="match status" value="1"/>
</dbReference>
<evidence type="ECO:0000256" key="1">
    <source>
        <dbReference type="PROSITE-ProRule" id="PRU00176"/>
    </source>
</evidence>
<dbReference type="Pfam" id="PF01663">
    <property type="entry name" value="Phosphodiest"/>
    <property type="match status" value="1"/>
</dbReference>
<evidence type="ECO:0000256" key="2">
    <source>
        <dbReference type="SAM" id="MobiDB-lite"/>
    </source>
</evidence>
<dbReference type="GO" id="GO:0003723">
    <property type="term" value="F:RNA binding"/>
    <property type="evidence" value="ECO:0007669"/>
    <property type="project" value="UniProtKB-UniRule"/>
</dbReference>
<dbReference type="InterPro" id="IPR039524">
    <property type="entry name" value="PIGO/GPI13"/>
</dbReference>
<dbReference type="SUPFAM" id="SSF53649">
    <property type="entry name" value="Alkaline phosphatase-like"/>
    <property type="match status" value="1"/>
</dbReference>
<evidence type="ECO:0000259" key="3">
    <source>
        <dbReference type="PROSITE" id="PS50102"/>
    </source>
</evidence>